<dbReference type="EMBL" id="JACHTF010000019">
    <property type="protein sequence ID" value="MBB1061798.1"/>
    <property type="molecule type" value="Genomic_DNA"/>
</dbReference>
<organism evidence="1 2">
    <name type="scientific">Marilutibacter spongiae</name>
    <dbReference type="NCBI Taxonomy" id="2025720"/>
    <lineage>
        <taxon>Bacteria</taxon>
        <taxon>Pseudomonadati</taxon>
        <taxon>Pseudomonadota</taxon>
        <taxon>Gammaproteobacteria</taxon>
        <taxon>Lysobacterales</taxon>
        <taxon>Lysobacteraceae</taxon>
        <taxon>Marilutibacter</taxon>
    </lineage>
</organism>
<dbReference type="RefSeq" id="WP_182688571.1">
    <property type="nucleotide sequence ID" value="NZ_JACHTF010000019.1"/>
</dbReference>
<keyword evidence="2" id="KW-1185">Reference proteome</keyword>
<evidence type="ECO:0000313" key="2">
    <source>
        <dbReference type="Proteomes" id="UP000523196"/>
    </source>
</evidence>
<accession>A0A7W3Y6S4</accession>
<sequence length="169" mass="18433">MLWKNTKCELLLKNAQTLGVTEQGAALYDLVQRLPPAPAEIRPLFGAARQVLVLYADRKRYKAHIAAIRDYMLKGSIRCRFDALERAQDSDGPSFTQALIQLTNGEGDARSMQLSGSPMAGHYPICLLLDSDEIDLSRPRQVLAFCIGEPISGIRTPRPGEAPAAAGIA</sequence>
<name>A0A7W3Y6S4_9GAMM</name>
<dbReference type="AlphaFoldDB" id="A0A7W3Y6S4"/>
<comment type="caution">
    <text evidence="1">The sequence shown here is derived from an EMBL/GenBank/DDBJ whole genome shotgun (WGS) entry which is preliminary data.</text>
</comment>
<evidence type="ECO:0000313" key="1">
    <source>
        <dbReference type="EMBL" id="MBB1061798.1"/>
    </source>
</evidence>
<protein>
    <submittedName>
        <fullName evidence="1">Uncharacterized protein</fullName>
    </submittedName>
</protein>
<dbReference type="Proteomes" id="UP000523196">
    <property type="component" value="Unassembled WGS sequence"/>
</dbReference>
<gene>
    <name evidence="1" type="ORF">H4F98_14580</name>
</gene>
<reference evidence="1 2" key="1">
    <citation type="submission" date="2020-08" db="EMBL/GenBank/DDBJ databases">
        <authorList>
            <person name="Xu S."/>
            <person name="Li A."/>
        </authorList>
    </citation>
    <scope>NUCLEOTIDE SEQUENCE [LARGE SCALE GENOMIC DNA]</scope>
    <source>
        <strain evidence="1 2">119BY6-57</strain>
    </source>
</reference>
<proteinExistence type="predicted"/>